<organism evidence="1 2">
    <name type="scientific">Phaeoacremonium minimum (strain UCR-PA7)</name>
    <name type="common">Esca disease fungus</name>
    <name type="synonym">Togninia minima</name>
    <dbReference type="NCBI Taxonomy" id="1286976"/>
    <lineage>
        <taxon>Eukaryota</taxon>
        <taxon>Fungi</taxon>
        <taxon>Dikarya</taxon>
        <taxon>Ascomycota</taxon>
        <taxon>Pezizomycotina</taxon>
        <taxon>Sordariomycetes</taxon>
        <taxon>Sordariomycetidae</taxon>
        <taxon>Togniniales</taxon>
        <taxon>Togniniaceae</taxon>
        <taxon>Phaeoacremonium</taxon>
    </lineage>
</organism>
<proteinExistence type="predicted"/>
<reference evidence="2" key="1">
    <citation type="journal article" date="2013" name="Genome Announc.">
        <title>Draft genome sequence of the ascomycete Phaeoacremonium aleophilum strain UCR-PA7, a causal agent of the esca disease complex in grapevines.</title>
        <authorList>
            <person name="Blanco-Ulate B."/>
            <person name="Rolshausen P."/>
            <person name="Cantu D."/>
        </authorList>
    </citation>
    <scope>NUCLEOTIDE SEQUENCE [LARGE SCALE GENOMIC DNA]</scope>
    <source>
        <strain evidence="2">UCR-PA7</strain>
    </source>
</reference>
<sequence>MESPSDALTEYVEEVGEAFMDQFSPYENVQLACIHDFLERYVLPYFKDMASHDVEWGQACVPWGLEVRNKRVQMILSLGLERIVQFVEAKSHKERALTVPEPPQEHRYFIQKALDLRTVSQHAQQPNHYKIPDFFKETDNGPLNAMAWSQMYGPYPKLPIYNANDHDKRRWGYLMWDMFRIRGLRLIDSTLRYYPAVRPDQAQTEDQPQEEMEKSWTERARLYERGARGWWDVDNESHLMYEEP</sequence>
<name>R8BI25_PHAM7</name>
<dbReference type="KEGG" id="tmn:UCRPA7_5457"/>
<dbReference type="OrthoDB" id="5304511at2759"/>
<evidence type="ECO:0000313" key="2">
    <source>
        <dbReference type="Proteomes" id="UP000014074"/>
    </source>
</evidence>
<evidence type="ECO:0000313" key="1">
    <source>
        <dbReference type="EMBL" id="EON98978.1"/>
    </source>
</evidence>
<protein>
    <submittedName>
        <fullName evidence="1">Putative major facilitator superfamily transporter multidrug resistance protein</fullName>
    </submittedName>
</protein>
<dbReference type="GeneID" id="19326014"/>
<dbReference type="AlphaFoldDB" id="R8BI25"/>
<gene>
    <name evidence="1" type="ORF">UCRPA7_5457</name>
</gene>
<dbReference type="RefSeq" id="XP_007916195.1">
    <property type="nucleotide sequence ID" value="XM_007918004.1"/>
</dbReference>
<dbReference type="HOGENOM" id="CLU_1138680_0_0_1"/>
<dbReference type="Proteomes" id="UP000014074">
    <property type="component" value="Unassembled WGS sequence"/>
</dbReference>
<dbReference type="EMBL" id="KB933181">
    <property type="protein sequence ID" value="EON98978.1"/>
    <property type="molecule type" value="Genomic_DNA"/>
</dbReference>
<accession>R8BI25</accession>
<keyword evidence="2" id="KW-1185">Reference proteome</keyword>